<proteinExistence type="inferred from homology"/>
<comment type="subcellular location">
    <subcellularLocation>
        <location evidence="2">Cytoplasm</location>
        <location evidence="2">Cytoskeleton</location>
    </subcellularLocation>
    <subcellularLocation>
        <location evidence="3">Cytoplasm</location>
        <location evidence="3">Cytosol</location>
    </subcellularLocation>
    <subcellularLocation>
        <location evidence="1">Nucleus</location>
    </subcellularLocation>
</comment>
<dbReference type="GO" id="GO:0004365">
    <property type="term" value="F:glyceraldehyde-3-phosphate dehydrogenase (NAD+) (phosphorylating) activity"/>
    <property type="evidence" value="ECO:0007669"/>
    <property type="project" value="UniProtKB-EC"/>
</dbReference>
<dbReference type="PANTHER" id="PTHR10836">
    <property type="entry name" value="GLYCERALDEHYDE 3-PHOSPHATE DEHYDROGENASE"/>
    <property type="match status" value="1"/>
</dbReference>
<evidence type="ECO:0000256" key="17">
    <source>
        <dbReference type="ARBA" id="ARBA00023242"/>
    </source>
</evidence>
<organism evidence="23 24">
    <name type="scientific">Lynx pardinus</name>
    <name type="common">Iberian lynx</name>
    <name type="synonym">Felis pardina</name>
    <dbReference type="NCBI Taxonomy" id="191816"/>
    <lineage>
        <taxon>Eukaryota</taxon>
        <taxon>Metazoa</taxon>
        <taxon>Chordata</taxon>
        <taxon>Craniata</taxon>
        <taxon>Vertebrata</taxon>
        <taxon>Euteleostomi</taxon>
        <taxon>Mammalia</taxon>
        <taxon>Eutheria</taxon>
        <taxon>Laurasiatheria</taxon>
        <taxon>Carnivora</taxon>
        <taxon>Feliformia</taxon>
        <taxon>Felidae</taxon>
        <taxon>Felinae</taxon>
        <taxon>Lynx</taxon>
    </lineage>
</organism>
<evidence type="ECO:0000256" key="11">
    <source>
        <dbReference type="ARBA" id="ARBA00022799"/>
    </source>
</evidence>
<dbReference type="Gene3D" id="3.30.360.10">
    <property type="entry name" value="Dihydrodipicolinate Reductase, domain 2"/>
    <property type="match status" value="1"/>
</dbReference>
<protein>
    <recommendedName>
        <fullName evidence="7">Glyceraldehyde-3-phosphate dehydrogenase</fullName>
        <ecNumber evidence="6">1.2.1.12</ecNumber>
    </recommendedName>
    <alternativeName>
        <fullName evidence="18">Peptidyl-cysteine S-nitrosylase GAPDH</fullName>
    </alternativeName>
</protein>
<keyword evidence="9" id="KW-0808">Transferase</keyword>
<dbReference type="SUPFAM" id="SSF55347">
    <property type="entry name" value="Glyceraldehyde-3-phosphate dehydrogenase-like, C-terminal domain"/>
    <property type="match status" value="1"/>
</dbReference>
<evidence type="ECO:0000256" key="9">
    <source>
        <dbReference type="ARBA" id="ARBA00022679"/>
    </source>
</evidence>
<keyword evidence="11" id="KW-0702">S-nitrosylation</keyword>
<evidence type="ECO:0000256" key="5">
    <source>
        <dbReference type="ARBA" id="ARBA00007406"/>
    </source>
</evidence>
<dbReference type="EMBL" id="CAAGRJ010040213">
    <property type="protein sequence ID" value="VFV47289.1"/>
    <property type="molecule type" value="Genomic_DNA"/>
</dbReference>
<sequence>MAFFNPTHKMTVVNLLCHLEKAAEYDDVSKVEKQASEGPLKGILGFTEDQVVSCDFNSSTIPPSSMLRLALPSVINF</sequence>
<feature type="domain" description="Glyceraldehyde 3-phosphate dehydrogenase catalytic" evidence="22">
    <location>
        <begin position="1"/>
        <end position="61"/>
    </location>
</feature>
<evidence type="ECO:0000256" key="13">
    <source>
        <dbReference type="ARBA" id="ARBA00023002"/>
    </source>
</evidence>
<evidence type="ECO:0000256" key="12">
    <source>
        <dbReference type="ARBA" id="ARBA00022845"/>
    </source>
</evidence>
<keyword evidence="8" id="KW-0963">Cytoplasm</keyword>
<dbReference type="PANTHER" id="PTHR10836:SF111">
    <property type="entry name" value="GLYCERALDEHYDE-3-PHOSPHATE DEHYDROGENASE"/>
    <property type="match status" value="1"/>
</dbReference>
<evidence type="ECO:0000256" key="14">
    <source>
        <dbReference type="ARBA" id="ARBA00023027"/>
    </source>
</evidence>
<dbReference type="AlphaFoldDB" id="A0A485PTE6"/>
<evidence type="ECO:0000256" key="20">
    <source>
        <dbReference type="ARBA" id="ARBA00047698"/>
    </source>
</evidence>
<dbReference type="Proteomes" id="UP000386466">
    <property type="component" value="Unassembled WGS sequence"/>
</dbReference>
<dbReference type="GO" id="GO:0016740">
    <property type="term" value="F:transferase activity"/>
    <property type="evidence" value="ECO:0007669"/>
    <property type="project" value="UniProtKB-KW"/>
</dbReference>
<evidence type="ECO:0000256" key="21">
    <source>
        <dbReference type="ARBA" id="ARBA00048005"/>
    </source>
</evidence>
<comment type="subunit">
    <text evidence="19">Homotetramer. Interacts with TPPP; the interaction is direct. Interacts (when S-nitrosylated) with SIAH1; leading to nuclear translocation. Interacts with RILPL1/GOSPEL, leading to prevent the interaction between GAPDH and SIAH1 and prevent nuclear translocation. Interacts with CHP1; the interaction increases the binding of CHP1 with microtubules. Associates with microtubules. Interacts with EIF1AD, USP25, PRKCI and WARS1. Interacts with phosphorylated RPL13A; inhibited by oxidatively-modified low-densitity lipoprotein (LDL(ox)). Component of the GAIT complex. Interacts with FKBP6; leading to inhibit GAPDH catalytic activity. Interacts with TRAF2, promoting TRAF2 ubiquitination. Interacts with TRAF3, promoting TRAF3 ubiquitination.</text>
</comment>
<evidence type="ECO:0000256" key="10">
    <source>
        <dbReference type="ARBA" id="ARBA00022703"/>
    </source>
</evidence>
<reference evidence="23 24" key="1">
    <citation type="submission" date="2019-01" db="EMBL/GenBank/DDBJ databases">
        <authorList>
            <person name="Alioto T."/>
            <person name="Alioto T."/>
        </authorList>
    </citation>
    <scope>NUCLEOTIDE SEQUENCE [LARGE SCALE GENOMIC DNA]</scope>
</reference>
<dbReference type="GO" id="GO:0006096">
    <property type="term" value="P:glycolytic process"/>
    <property type="evidence" value="ECO:0007669"/>
    <property type="project" value="UniProtKB-KW"/>
</dbReference>
<dbReference type="GO" id="GO:0006915">
    <property type="term" value="P:apoptotic process"/>
    <property type="evidence" value="ECO:0007669"/>
    <property type="project" value="UniProtKB-KW"/>
</dbReference>
<dbReference type="EC" id="1.2.1.12" evidence="6"/>
<keyword evidence="24" id="KW-1185">Reference proteome</keyword>
<keyword evidence="10" id="KW-0053">Apoptosis</keyword>
<evidence type="ECO:0000256" key="7">
    <source>
        <dbReference type="ARBA" id="ARBA00021022"/>
    </source>
</evidence>
<evidence type="ECO:0000256" key="2">
    <source>
        <dbReference type="ARBA" id="ARBA00004245"/>
    </source>
</evidence>
<comment type="similarity">
    <text evidence="5">Belongs to the glyceraldehyde-3-phosphate dehydrogenase family.</text>
</comment>
<keyword evidence="12" id="KW-0810">Translation regulation</keyword>
<evidence type="ECO:0000256" key="18">
    <source>
        <dbReference type="ARBA" id="ARBA00031890"/>
    </source>
</evidence>
<evidence type="ECO:0000256" key="3">
    <source>
        <dbReference type="ARBA" id="ARBA00004514"/>
    </source>
</evidence>
<dbReference type="GO" id="GO:0005829">
    <property type="term" value="C:cytosol"/>
    <property type="evidence" value="ECO:0007669"/>
    <property type="project" value="UniProtKB-SubCell"/>
</dbReference>
<accession>A0A485PTE6</accession>
<evidence type="ECO:0000256" key="19">
    <source>
        <dbReference type="ARBA" id="ARBA00046997"/>
    </source>
</evidence>
<comment type="catalytic activity">
    <reaction evidence="21">
        <text>S-nitroso-L-cysteinyl-[GAPDH] + L-cysteinyl-[protein] = L-cysteinyl-[GAPDH] + S-nitroso-L-cysteinyl-[protein]</text>
        <dbReference type="Rhea" id="RHEA:66684"/>
        <dbReference type="Rhea" id="RHEA-COMP:10131"/>
        <dbReference type="Rhea" id="RHEA-COMP:17089"/>
        <dbReference type="Rhea" id="RHEA-COMP:17090"/>
        <dbReference type="Rhea" id="RHEA-COMP:17091"/>
        <dbReference type="ChEBI" id="CHEBI:29950"/>
        <dbReference type="ChEBI" id="CHEBI:149494"/>
    </reaction>
    <physiologicalReaction direction="left-to-right" evidence="21">
        <dbReference type="Rhea" id="RHEA:66685"/>
    </physiologicalReaction>
</comment>
<dbReference type="GO" id="GO:0005856">
    <property type="term" value="C:cytoskeleton"/>
    <property type="evidence" value="ECO:0007669"/>
    <property type="project" value="UniProtKB-SubCell"/>
</dbReference>
<comment type="pathway">
    <text evidence="4">Carbohydrate degradation; glycolysis; pyruvate from D-glyceraldehyde 3-phosphate: step 1/5.</text>
</comment>
<name>A0A485PTE6_LYNPA</name>
<evidence type="ECO:0000256" key="16">
    <source>
        <dbReference type="ARBA" id="ARBA00023212"/>
    </source>
</evidence>
<evidence type="ECO:0000313" key="24">
    <source>
        <dbReference type="Proteomes" id="UP000386466"/>
    </source>
</evidence>
<dbReference type="GO" id="GO:0005634">
    <property type="term" value="C:nucleus"/>
    <property type="evidence" value="ECO:0007669"/>
    <property type="project" value="UniProtKB-SubCell"/>
</dbReference>
<keyword evidence="14" id="KW-0520">NAD</keyword>
<keyword evidence="16" id="KW-0206">Cytoskeleton</keyword>
<evidence type="ECO:0000256" key="1">
    <source>
        <dbReference type="ARBA" id="ARBA00004123"/>
    </source>
</evidence>
<dbReference type="InterPro" id="IPR020829">
    <property type="entry name" value="GlycerAld_3-P_DH_cat"/>
</dbReference>
<dbReference type="InterPro" id="IPR020831">
    <property type="entry name" value="GlycerAld/Erythrose_P_DH"/>
</dbReference>
<evidence type="ECO:0000256" key="8">
    <source>
        <dbReference type="ARBA" id="ARBA00022490"/>
    </source>
</evidence>
<evidence type="ECO:0000313" key="23">
    <source>
        <dbReference type="EMBL" id="VFV47289.1"/>
    </source>
</evidence>
<evidence type="ECO:0000256" key="4">
    <source>
        <dbReference type="ARBA" id="ARBA00004869"/>
    </source>
</evidence>
<comment type="catalytic activity">
    <reaction evidence="20">
        <text>D-glyceraldehyde 3-phosphate + phosphate + NAD(+) = (2R)-3-phospho-glyceroyl phosphate + NADH + H(+)</text>
        <dbReference type="Rhea" id="RHEA:10300"/>
        <dbReference type="ChEBI" id="CHEBI:15378"/>
        <dbReference type="ChEBI" id="CHEBI:43474"/>
        <dbReference type="ChEBI" id="CHEBI:57540"/>
        <dbReference type="ChEBI" id="CHEBI:57604"/>
        <dbReference type="ChEBI" id="CHEBI:57945"/>
        <dbReference type="ChEBI" id="CHEBI:59776"/>
        <dbReference type="EC" id="1.2.1.12"/>
    </reaction>
</comment>
<evidence type="ECO:0000256" key="6">
    <source>
        <dbReference type="ARBA" id="ARBA00013119"/>
    </source>
</evidence>
<keyword evidence="17" id="KW-0539">Nucleus</keyword>
<keyword evidence="13" id="KW-0560">Oxidoreductase</keyword>
<evidence type="ECO:0000259" key="22">
    <source>
        <dbReference type="Pfam" id="PF02800"/>
    </source>
</evidence>
<keyword evidence="15" id="KW-0324">Glycolysis</keyword>
<evidence type="ECO:0000256" key="15">
    <source>
        <dbReference type="ARBA" id="ARBA00023152"/>
    </source>
</evidence>
<dbReference type="GO" id="GO:0006417">
    <property type="term" value="P:regulation of translation"/>
    <property type="evidence" value="ECO:0007669"/>
    <property type="project" value="UniProtKB-KW"/>
</dbReference>
<gene>
    <name evidence="23" type="ORF">LYPA_23C000839</name>
</gene>
<dbReference type="Pfam" id="PF02800">
    <property type="entry name" value="Gp_dh_C"/>
    <property type="match status" value="1"/>
</dbReference>